<dbReference type="Proteomes" id="UP000664132">
    <property type="component" value="Unassembled WGS sequence"/>
</dbReference>
<dbReference type="AlphaFoldDB" id="A0A8H7TE20"/>
<comment type="subcellular location">
    <subcellularLocation>
        <location evidence="4">Secreted</location>
    </subcellularLocation>
</comment>
<evidence type="ECO:0000256" key="1">
    <source>
        <dbReference type="ARBA" id="ARBA00022487"/>
    </source>
</evidence>
<keyword evidence="4" id="KW-0119">Carbohydrate metabolism</keyword>
<keyword evidence="1 4" id="KW-0719">Serine esterase</keyword>
<protein>
    <recommendedName>
        <fullName evidence="4">Carboxylic ester hydrolase</fullName>
        <ecNumber evidence="4">3.1.1.-</ecNumber>
    </recommendedName>
</protein>
<name>A0A8H7TE20_9HELO</name>
<keyword evidence="4" id="KW-0624">Polysaccharide degradation</keyword>
<evidence type="ECO:0000256" key="3">
    <source>
        <dbReference type="ARBA" id="ARBA00022801"/>
    </source>
</evidence>
<dbReference type="GO" id="GO:0005576">
    <property type="term" value="C:extracellular region"/>
    <property type="evidence" value="ECO:0007669"/>
    <property type="project" value="UniProtKB-SubCell"/>
</dbReference>
<dbReference type="InterPro" id="IPR010126">
    <property type="entry name" value="Esterase_phb"/>
</dbReference>
<dbReference type="InterPro" id="IPR029058">
    <property type="entry name" value="AB_hydrolase_fold"/>
</dbReference>
<proteinExistence type="inferred from homology"/>
<dbReference type="GO" id="GO:0052689">
    <property type="term" value="F:carboxylic ester hydrolase activity"/>
    <property type="evidence" value="ECO:0007669"/>
    <property type="project" value="UniProtKB-KW"/>
</dbReference>
<evidence type="ECO:0000313" key="6">
    <source>
        <dbReference type="Proteomes" id="UP000664132"/>
    </source>
</evidence>
<dbReference type="GO" id="GO:0045493">
    <property type="term" value="P:xylan catabolic process"/>
    <property type="evidence" value="ECO:0007669"/>
    <property type="project" value="UniProtKB-UniRule"/>
</dbReference>
<dbReference type="NCBIfam" id="TIGR01840">
    <property type="entry name" value="esterase_phb"/>
    <property type="match status" value="1"/>
</dbReference>
<dbReference type="PANTHER" id="PTHR43037">
    <property type="entry name" value="UNNAMED PRODUCT-RELATED"/>
    <property type="match status" value="1"/>
</dbReference>
<dbReference type="Pfam" id="PF10503">
    <property type="entry name" value="Esterase_PHB"/>
    <property type="match status" value="1"/>
</dbReference>
<keyword evidence="3 4" id="KW-0378">Hydrolase</keyword>
<dbReference type="EMBL" id="JAFJYH010000146">
    <property type="protein sequence ID" value="KAG4417751.1"/>
    <property type="molecule type" value="Genomic_DNA"/>
</dbReference>
<keyword evidence="2 4" id="KW-0732">Signal</keyword>
<dbReference type="InterPro" id="IPR050955">
    <property type="entry name" value="Plant_Biomass_Hydrol_Est"/>
</dbReference>
<dbReference type="EC" id="3.1.1.-" evidence="4"/>
<keyword evidence="6" id="KW-1185">Reference proteome</keyword>
<evidence type="ECO:0000313" key="5">
    <source>
        <dbReference type="EMBL" id="KAG4417751.1"/>
    </source>
</evidence>
<reference evidence="5" key="1">
    <citation type="submission" date="2021-02" db="EMBL/GenBank/DDBJ databases">
        <title>Genome sequence Cadophora malorum strain M34.</title>
        <authorList>
            <person name="Stefanovic E."/>
            <person name="Vu D."/>
            <person name="Scully C."/>
            <person name="Dijksterhuis J."/>
            <person name="Roader J."/>
            <person name="Houbraken J."/>
        </authorList>
    </citation>
    <scope>NUCLEOTIDE SEQUENCE</scope>
    <source>
        <strain evidence="5">M34</strain>
    </source>
</reference>
<sequence>MLFSPSILRSFLTVLGLCTQANAASLQTVPNWGDNPSGIAQMQIYVPDKLSAKPPIILGLHPCGGTGQQYYGMTKLPSYADRLGFILIYPSTTKETRCWDCHSNVTLIHDGGGDSTGLVNMVKYTLKKYNGDPTKVFAVGGSSGAMMTNVLAATYPDVFNAGASWSGVPAGCWYGSPISTPTSPDVSCPMGKKTYNAQQWGDIARNCYPGYQGNRTRMLIAHGTQDFAVVYSLLAQQLAQWSNVLNVSFIKNITNTPVQSWTDMVYGDGTKLHGYSIQGGGHIPPFQEETVLKFFGLM</sequence>
<feature type="chain" id="PRO_5034933681" description="Carboxylic ester hydrolase" evidence="4">
    <location>
        <begin position="24"/>
        <end position="298"/>
    </location>
</feature>
<organism evidence="5 6">
    <name type="scientific">Cadophora malorum</name>
    <dbReference type="NCBI Taxonomy" id="108018"/>
    <lineage>
        <taxon>Eukaryota</taxon>
        <taxon>Fungi</taxon>
        <taxon>Dikarya</taxon>
        <taxon>Ascomycota</taxon>
        <taxon>Pezizomycotina</taxon>
        <taxon>Leotiomycetes</taxon>
        <taxon>Helotiales</taxon>
        <taxon>Ploettnerulaceae</taxon>
        <taxon>Cadophora</taxon>
    </lineage>
</organism>
<dbReference type="OrthoDB" id="2425929at2759"/>
<evidence type="ECO:0000256" key="2">
    <source>
        <dbReference type="ARBA" id="ARBA00022729"/>
    </source>
</evidence>
<dbReference type="PANTHER" id="PTHR43037:SF5">
    <property type="entry name" value="FERULOYL ESTERASE"/>
    <property type="match status" value="1"/>
</dbReference>
<accession>A0A8H7TE20</accession>
<comment type="similarity">
    <text evidence="4">Belongs to the carbohydrate esterase 1 (CE1) family.</text>
</comment>
<feature type="signal peptide" evidence="4">
    <location>
        <begin position="1"/>
        <end position="23"/>
    </location>
</feature>
<comment type="caution">
    <text evidence="5">The sequence shown here is derived from an EMBL/GenBank/DDBJ whole genome shotgun (WGS) entry which is preliminary data.</text>
</comment>
<keyword evidence="4" id="KW-0964">Secreted</keyword>
<comment type="function">
    <text evidence="4">Esterase involved in the hydrolysis of xylan, a major structural heterogeneous polysaccharide found in plant biomass representing the second most abundant polysaccharide in the biosphere, after cellulose.</text>
</comment>
<evidence type="ECO:0000256" key="4">
    <source>
        <dbReference type="RuleBase" id="RU367147"/>
    </source>
</evidence>
<dbReference type="SUPFAM" id="SSF53474">
    <property type="entry name" value="alpha/beta-Hydrolases"/>
    <property type="match status" value="2"/>
</dbReference>
<gene>
    <name evidence="5" type="ORF">IFR04_009120</name>
</gene>
<dbReference type="Gene3D" id="3.40.50.1820">
    <property type="entry name" value="alpha/beta hydrolase"/>
    <property type="match status" value="1"/>
</dbReference>